<evidence type="ECO:0000313" key="2">
    <source>
        <dbReference type="Proteomes" id="UP000639643"/>
    </source>
</evidence>
<organism evidence="1 2">
    <name type="scientific">Colletotrichum musicola</name>
    <dbReference type="NCBI Taxonomy" id="2175873"/>
    <lineage>
        <taxon>Eukaryota</taxon>
        <taxon>Fungi</taxon>
        <taxon>Dikarya</taxon>
        <taxon>Ascomycota</taxon>
        <taxon>Pezizomycotina</taxon>
        <taxon>Sordariomycetes</taxon>
        <taxon>Hypocreomycetidae</taxon>
        <taxon>Glomerellales</taxon>
        <taxon>Glomerellaceae</taxon>
        <taxon>Colletotrichum</taxon>
        <taxon>Colletotrichum orchidearum species complex</taxon>
    </lineage>
</organism>
<dbReference type="Proteomes" id="UP000639643">
    <property type="component" value="Unassembled WGS sequence"/>
</dbReference>
<dbReference type="EMBL" id="WIGM01000297">
    <property type="protein sequence ID" value="KAF6829949.1"/>
    <property type="molecule type" value="Genomic_DNA"/>
</dbReference>
<accession>A0A8H6KEF6</accession>
<evidence type="ECO:0000313" key="1">
    <source>
        <dbReference type="EMBL" id="KAF6829949.1"/>
    </source>
</evidence>
<keyword evidence="2" id="KW-1185">Reference proteome</keyword>
<reference evidence="1" key="1">
    <citation type="journal article" date="2020" name="Phytopathology">
        <title>Genome Sequence Resources of Colletotrichum truncatum, C. plurivorum, C. musicola, and C. sojae: Four Species Pathogenic to Soybean (Glycine max).</title>
        <authorList>
            <person name="Rogerio F."/>
            <person name="Boufleur T.R."/>
            <person name="Ciampi-Guillardi M."/>
            <person name="Sukno S.A."/>
            <person name="Thon M.R."/>
            <person name="Massola Junior N.S."/>
            <person name="Baroncelli R."/>
        </authorList>
    </citation>
    <scope>NUCLEOTIDE SEQUENCE</scope>
    <source>
        <strain evidence="1">LFN0074</strain>
    </source>
</reference>
<sequence>MPLPHSVSPVFWRAELRQAQPAVAVIAPTSPTRSHFPRKIEDEEAGDAILIFVESPDVPHPRPELRTLHCSGILVRSSNAPSSPRLQSFAFYHHCHYHHHHHHCEARVSPDPGSAPYLTPASVFSLTPLPVVTTAIKLFVSSPMLLLERSPPLSLASLSDIPVRGSSLAGAPAPVSVLAVAQDNSQRPDCSMTPPPPGHDASSAFVRLGGLFLVRFASSSEQWQDSAYYNVGY</sequence>
<name>A0A8H6KEF6_9PEZI</name>
<gene>
    <name evidence="1" type="ORF">CMUS01_07945</name>
</gene>
<proteinExistence type="predicted"/>
<comment type="caution">
    <text evidence="1">The sequence shown here is derived from an EMBL/GenBank/DDBJ whole genome shotgun (WGS) entry which is preliminary data.</text>
</comment>
<protein>
    <submittedName>
        <fullName evidence="1">Uncharacterized protein</fullName>
    </submittedName>
</protein>
<dbReference type="AlphaFoldDB" id="A0A8H6KEF6"/>